<evidence type="ECO:0000313" key="2">
    <source>
        <dbReference type="EMBL" id="JAD48261.1"/>
    </source>
</evidence>
<proteinExistence type="predicted"/>
<dbReference type="AlphaFoldDB" id="A0A0A9AAZ4"/>
<sequence length="32" mass="3666">MNTTENQSRKPISTQPKSSIFSNHRTIGSWMT</sequence>
<reference evidence="2" key="2">
    <citation type="journal article" date="2015" name="Data Brief">
        <title>Shoot transcriptome of the giant reed, Arundo donax.</title>
        <authorList>
            <person name="Barrero R.A."/>
            <person name="Guerrero F.D."/>
            <person name="Moolhuijzen P."/>
            <person name="Goolsby J.A."/>
            <person name="Tidwell J."/>
            <person name="Bellgard S.E."/>
            <person name="Bellgard M.I."/>
        </authorList>
    </citation>
    <scope>NUCLEOTIDE SEQUENCE</scope>
    <source>
        <tissue evidence="2">Shoot tissue taken approximately 20 cm above the soil surface</tissue>
    </source>
</reference>
<name>A0A0A9AAZ4_ARUDO</name>
<evidence type="ECO:0000256" key="1">
    <source>
        <dbReference type="SAM" id="MobiDB-lite"/>
    </source>
</evidence>
<feature type="region of interest" description="Disordered" evidence="1">
    <location>
        <begin position="1"/>
        <end position="32"/>
    </location>
</feature>
<reference evidence="2" key="1">
    <citation type="submission" date="2014-09" db="EMBL/GenBank/DDBJ databases">
        <authorList>
            <person name="Magalhaes I.L.F."/>
            <person name="Oliveira U."/>
            <person name="Santos F.R."/>
            <person name="Vidigal T.H.D.A."/>
            <person name="Brescovit A.D."/>
            <person name="Santos A.J."/>
        </authorList>
    </citation>
    <scope>NUCLEOTIDE SEQUENCE</scope>
    <source>
        <tissue evidence="2">Shoot tissue taken approximately 20 cm above the soil surface</tissue>
    </source>
</reference>
<organism evidence="2">
    <name type="scientific">Arundo donax</name>
    <name type="common">Giant reed</name>
    <name type="synonym">Donax arundinaceus</name>
    <dbReference type="NCBI Taxonomy" id="35708"/>
    <lineage>
        <taxon>Eukaryota</taxon>
        <taxon>Viridiplantae</taxon>
        <taxon>Streptophyta</taxon>
        <taxon>Embryophyta</taxon>
        <taxon>Tracheophyta</taxon>
        <taxon>Spermatophyta</taxon>
        <taxon>Magnoliopsida</taxon>
        <taxon>Liliopsida</taxon>
        <taxon>Poales</taxon>
        <taxon>Poaceae</taxon>
        <taxon>PACMAD clade</taxon>
        <taxon>Arundinoideae</taxon>
        <taxon>Arundineae</taxon>
        <taxon>Arundo</taxon>
    </lineage>
</organism>
<protein>
    <submittedName>
        <fullName evidence="2">Uncharacterized protein</fullName>
    </submittedName>
</protein>
<accession>A0A0A9AAZ4</accession>
<dbReference type="EMBL" id="GBRH01249634">
    <property type="protein sequence ID" value="JAD48261.1"/>
    <property type="molecule type" value="Transcribed_RNA"/>
</dbReference>